<dbReference type="EMBL" id="NPIC01000001">
    <property type="protein sequence ID" value="RDL41169.1"/>
    <property type="molecule type" value="Genomic_DNA"/>
</dbReference>
<evidence type="ECO:0000313" key="1">
    <source>
        <dbReference type="EMBL" id="RDL41169.1"/>
    </source>
</evidence>
<dbReference type="Proteomes" id="UP000254866">
    <property type="component" value="Unassembled WGS sequence"/>
</dbReference>
<accession>A0A370U067</accession>
<reference evidence="1 2" key="1">
    <citation type="journal article" date="2018" name="IMA Fungus">
        <title>IMA Genome-F 9: Draft genome sequence of Annulohypoxylon stygium, Aspergillus mulundensis, Berkeleyomyces basicola (syn. Thielaviopsis basicola), Ceratocystis smalleyi, two Cercospora beticola strains, Coleophoma cylindrospora, Fusarium fracticaudum, Phialophora cf. hyalina, and Morchella septimelata.</title>
        <authorList>
            <person name="Wingfield B.D."/>
            <person name="Bills G.F."/>
            <person name="Dong Y."/>
            <person name="Huang W."/>
            <person name="Nel W.J."/>
            <person name="Swalarsk-Parry B.S."/>
            <person name="Vaghefi N."/>
            <person name="Wilken P.M."/>
            <person name="An Z."/>
            <person name="de Beer Z.W."/>
            <person name="De Vos L."/>
            <person name="Chen L."/>
            <person name="Duong T.A."/>
            <person name="Gao Y."/>
            <person name="Hammerbacher A."/>
            <person name="Kikkert J.R."/>
            <person name="Li Y."/>
            <person name="Li H."/>
            <person name="Li K."/>
            <person name="Li Q."/>
            <person name="Liu X."/>
            <person name="Ma X."/>
            <person name="Naidoo K."/>
            <person name="Pethybridge S.J."/>
            <person name="Sun J."/>
            <person name="Steenkamp E.T."/>
            <person name="van der Nest M.A."/>
            <person name="van Wyk S."/>
            <person name="Wingfield M.J."/>
            <person name="Xiong C."/>
            <person name="Yue Q."/>
            <person name="Zhang X."/>
        </authorList>
    </citation>
    <scope>NUCLEOTIDE SEQUENCE [LARGE SCALE GENOMIC DNA]</scope>
    <source>
        <strain evidence="1 2">BP 5553</strain>
    </source>
</reference>
<name>A0A370U067_9HELO</name>
<organism evidence="1 2">
    <name type="scientific">Venustampulla echinocandica</name>
    <dbReference type="NCBI Taxonomy" id="2656787"/>
    <lineage>
        <taxon>Eukaryota</taxon>
        <taxon>Fungi</taxon>
        <taxon>Dikarya</taxon>
        <taxon>Ascomycota</taxon>
        <taxon>Pezizomycotina</taxon>
        <taxon>Leotiomycetes</taxon>
        <taxon>Helotiales</taxon>
        <taxon>Pleuroascaceae</taxon>
        <taxon>Venustampulla</taxon>
    </lineage>
</organism>
<evidence type="ECO:0000313" key="2">
    <source>
        <dbReference type="Proteomes" id="UP000254866"/>
    </source>
</evidence>
<dbReference type="AlphaFoldDB" id="A0A370U067"/>
<gene>
    <name evidence="1" type="ORF">BP5553_01148</name>
</gene>
<sequence length="120" mass="13511">MEGQKGSLLARYDSRYYYFNTYAVANRKPACQQYSEILNHEPAMAEGDKAIAGIPEPIIGKIFPASNSPRRIVASSIDYIRIYGPKIDKWMEDVVDFEDDVPPDHQVEIIGGTNVKFQAV</sequence>
<dbReference type="RefSeq" id="XP_031873825.1">
    <property type="nucleotide sequence ID" value="XM_032009771.1"/>
</dbReference>
<dbReference type="GeneID" id="43593997"/>
<comment type="caution">
    <text evidence="1">The sequence shown here is derived from an EMBL/GenBank/DDBJ whole genome shotgun (WGS) entry which is preliminary data.</text>
</comment>
<keyword evidence="2" id="KW-1185">Reference proteome</keyword>
<proteinExistence type="predicted"/>
<protein>
    <submittedName>
        <fullName evidence="1">Uncharacterized protein</fullName>
    </submittedName>
</protein>